<reference evidence="8" key="1">
    <citation type="journal article" date="2019" name="Int. J. Syst. Evol. Microbiol.">
        <title>The Global Catalogue of Microorganisms (GCM) 10K type strain sequencing project: providing services to taxonomists for standard genome sequencing and annotation.</title>
        <authorList>
            <consortium name="The Broad Institute Genomics Platform"/>
            <consortium name="The Broad Institute Genome Sequencing Center for Infectious Disease"/>
            <person name="Wu L."/>
            <person name="Ma J."/>
        </authorList>
    </citation>
    <scope>NUCLEOTIDE SEQUENCE [LARGE SCALE GENOMIC DNA]</scope>
    <source>
        <strain evidence="8">NBRC 108730</strain>
    </source>
</reference>
<protein>
    <recommendedName>
        <fullName evidence="6">RNA polymerase sigma factor 70 region 4 type 2 domain-containing protein</fullName>
    </recommendedName>
</protein>
<dbReference type="SUPFAM" id="SSF88659">
    <property type="entry name" value="Sigma3 and sigma4 domains of RNA polymerase sigma factors"/>
    <property type="match status" value="1"/>
</dbReference>
<proteinExistence type="inferred from homology"/>
<evidence type="ECO:0000256" key="1">
    <source>
        <dbReference type="ARBA" id="ARBA00010641"/>
    </source>
</evidence>
<evidence type="ECO:0000313" key="7">
    <source>
        <dbReference type="EMBL" id="GMA87370.1"/>
    </source>
</evidence>
<organism evidence="7 8">
    <name type="scientific">Angustibacter aerolatus</name>
    <dbReference type="NCBI Taxonomy" id="1162965"/>
    <lineage>
        <taxon>Bacteria</taxon>
        <taxon>Bacillati</taxon>
        <taxon>Actinomycetota</taxon>
        <taxon>Actinomycetes</taxon>
        <taxon>Kineosporiales</taxon>
        <taxon>Kineosporiaceae</taxon>
    </lineage>
</organism>
<gene>
    <name evidence="7" type="ORF">GCM10025868_26200</name>
</gene>
<feature type="compositionally biased region" description="Basic residues" evidence="5">
    <location>
        <begin position="134"/>
        <end position="147"/>
    </location>
</feature>
<evidence type="ECO:0000256" key="3">
    <source>
        <dbReference type="ARBA" id="ARBA00023082"/>
    </source>
</evidence>
<evidence type="ECO:0000259" key="6">
    <source>
        <dbReference type="Pfam" id="PF08281"/>
    </source>
</evidence>
<evidence type="ECO:0000256" key="5">
    <source>
        <dbReference type="SAM" id="MobiDB-lite"/>
    </source>
</evidence>
<feature type="compositionally biased region" description="Basic residues" evidence="5">
    <location>
        <begin position="161"/>
        <end position="176"/>
    </location>
</feature>
<name>A0ABQ6JKQ8_9ACTN</name>
<feature type="compositionally biased region" description="Basic and acidic residues" evidence="5">
    <location>
        <begin position="150"/>
        <end position="160"/>
    </location>
</feature>
<keyword evidence="4" id="KW-0804">Transcription</keyword>
<dbReference type="Proteomes" id="UP001157017">
    <property type="component" value="Unassembled WGS sequence"/>
</dbReference>
<feature type="compositionally biased region" description="Basic residues" evidence="5">
    <location>
        <begin position="200"/>
        <end position="214"/>
    </location>
</feature>
<evidence type="ECO:0000256" key="2">
    <source>
        <dbReference type="ARBA" id="ARBA00023015"/>
    </source>
</evidence>
<comment type="similarity">
    <text evidence="1">Belongs to the sigma-70 factor family. ECF subfamily.</text>
</comment>
<sequence>MPDRPAAWLHTAARRNAVDRLRRDARLRDRLPSLDAWALGGAPAPEPVDGAPGAGPGDDVRLGLLFGCCHPALAPQARLALTLRAVLGLTVAQIARATFEPEPTVAQRISRAKRKVGAAGIPVRIPDVDEPARTARRRAHRGRHRVQRGVPRERRPDPRRPRPRGRRHLAGRRRRDRAAARARGARAARAAAAAPGPPRRALRRRPHRAARRPAARACGGTTRSPRRCG</sequence>
<dbReference type="EMBL" id="BSUZ01000001">
    <property type="protein sequence ID" value="GMA87370.1"/>
    <property type="molecule type" value="Genomic_DNA"/>
</dbReference>
<keyword evidence="2" id="KW-0805">Transcription regulation</keyword>
<dbReference type="InterPro" id="IPR013249">
    <property type="entry name" value="RNA_pol_sigma70_r4_t2"/>
</dbReference>
<dbReference type="PANTHER" id="PTHR47756:SF2">
    <property type="entry name" value="BLL6612 PROTEIN"/>
    <property type="match status" value="1"/>
</dbReference>
<keyword evidence="8" id="KW-1185">Reference proteome</keyword>
<feature type="compositionally biased region" description="Low complexity" evidence="5">
    <location>
        <begin position="181"/>
        <end position="194"/>
    </location>
</feature>
<dbReference type="Pfam" id="PF08281">
    <property type="entry name" value="Sigma70_r4_2"/>
    <property type="match status" value="1"/>
</dbReference>
<dbReference type="Gene3D" id="1.10.10.10">
    <property type="entry name" value="Winged helix-like DNA-binding domain superfamily/Winged helix DNA-binding domain"/>
    <property type="match status" value="1"/>
</dbReference>
<accession>A0ABQ6JKQ8</accession>
<feature type="domain" description="RNA polymerase sigma factor 70 region 4 type 2" evidence="6">
    <location>
        <begin position="67"/>
        <end position="115"/>
    </location>
</feature>
<dbReference type="InterPro" id="IPR036388">
    <property type="entry name" value="WH-like_DNA-bd_sf"/>
</dbReference>
<dbReference type="InterPro" id="IPR013324">
    <property type="entry name" value="RNA_pol_sigma_r3/r4-like"/>
</dbReference>
<feature type="region of interest" description="Disordered" evidence="5">
    <location>
        <begin position="127"/>
        <end position="229"/>
    </location>
</feature>
<comment type="caution">
    <text evidence="7">The sequence shown here is derived from an EMBL/GenBank/DDBJ whole genome shotgun (WGS) entry which is preliminary data.</text>
</comment>
<evidence type="ECO:0000313" key="8">
    <source>
        <dbReference type="Proteomes" id="UP001157017"/>
    </source>
</evidence>
<keyword evidence="3" id="KW-0731">Sigma factor</keyword>
<evidence type="ECO:0000256" key="4">
    <source>
        <dbReference type="ARBA" id="ARBA00023163"/>
    </source>
</evidence>
<dbReference type="PANTHER" id="PTHR47756">
    <property type="entry name" value="BLL6612 PROTEIN-RELATED"/>
    <property type="match status" value="1"/>
</dbReference>